<dbReference type="RefSeq" id="WP_017534819.1">
    <property type="nucleotide sequence ID" value="NZ_BAZE01000002.1"/>
</dbReference>
<dbReference type="AlphaFoldDB" id="A0A7K2IZL4"/>
<proteinExistence type="predicted"/>
<evidence type="ECO:0000313" key="3">
    <source>
        <dbReference type="EMBL" id="MYR35257.1"/>
    </source>
</evidence>
<dbReference type="Proteomes" id="UP000467124">
    <property type="component" value="Unassembled WGS sequence"/>
</dbReference>
<keyword evidence="2" id="KW-0472">Membrane</keyword>
<feature type="compositionally biased region" description="Basic residues" evidence="1">
    <location>
        <begin position="1"/>
        <end position="10"/>
    </location>
</feature>
<gene>
    <name evidence="3" type="ORF">GTW20_24080</name>
</gene>
<feature type="transmembrane region" description="Helical" evidence="2">
    <location>
        <begin position="145"/>
        <end position="162"/>
    </location>
</feature>
<name>A0A7K2IZL4_9ACTN</name>
<accession>A0A7K2IZL4</accession>
<sequence>MSPKKRKSRRTRQDRARTTPAPTEAGRVAPGTTPDKRPLKRTPAVIASPPDRRVTALWVLLWILWALGTPMALAALLFAGLDTGVDPMDPRLEDPQTAQEVIAEHTDRTMRAIGNALIWLLVFAWGVPALGTVCALALRRRMAAIAFGVALALSVTLLLLVAPPNELWDAVIAHLFG</sequence>
<dbReference type="EMBL" id="WWHY01000001">
    <property type="protein sequence ID" value="MYR35257.1"/>
    <property type="molecule type" value="Genomic_DNA"/>
</dbReference>
<evidence type="ECO:0000256" key="1">
    <source>
        <dbReference type="SAM" id="MobiDB-lite"/>
    </source>
</evidence>
<dbReference type="GeneID" id="91390306"/>
<organism evidence="3 4">
    <name type="scientific">Nocardiopsis alba</name>
    <dbReference type="NCBI Taxonomy" id="53437"/>
    <lineage>
        <taxon>Bacteria</taxon>
        <taxon>Bacillati</taxon>
        <taxon>Actinomycetota</taxon>
        <taxon>Actinomycetes</taxon>
        <taxon>Streptosporangiales</taxon>
        <taxon>Nocardiopsidaceae</taxon>
        <taxon>Nocardiopsis</taxon>
    </lineage>
</organism>
<feature type="transmembrane region" description="Helical" evidence="2">
    <location>
        <begin position="56"/>
        <end position="81"/>
    </location>
</feature>
<keyword evidence="2" id="KW-0812">Transmembrane</keyword>
<keyword evidence="2" id="KW-1133">Transmembrane helix</keyword>
<evidence type="ECO:0000313" key="4">
    <source>
        <dbReference type="Proteomes" id="UP000467124"/>
    </source>
</evidence>
<feature type="transmembrane region" description="Helical" evidence="2">
    <location>
        <begin position="116"/>
        <end position="138"/>
    </location>
</feature>
<feature type="region of interest" description="Disordered" evidence="1">
    <location>
        <begin position="1"/>
        <end position="44"/>
    </location>
</feature>
<evidence type="ECO:0000256" key="2">
    <source>
        <dbReference type="SAM" id="Phobius"/>
    </source>
</evidence>
<protein>
    <submittedName>
        <fullName evidence="3">Uncharacterized protein</fullName>
    </submittedName>
</protein>
<reference evidence="3 4" key="1">
    <citation type="journal article" date="2019" name="Nat. Commun.">
        <title>The antimicrobial potential of Streptomyces from insect microbiomes.</title>
        <authorList>
            <person name="Chevrette M.G."/>
            <person name="Carlson C.M."/>
            <person name="Ortega H.E."/>
            <person name="Thomas C."/>
            <person name="Ananiev G.E."/>
            <person name="Barns K.J."/>
            <person name="Book A.J."/>
            <person name="Cagnazzo J."/>
            <person name="Carlos C."/>
            <person name="Flanigan W."/>
            <person name="Grubbs K.J."/>
            <person name="Horn H.A."/>
            <person name="Hoffmann F.M."/>
            <person name="Klassen J.L."/>
            <person name="Knack J.J."/>
            <person name="Lewin G.R."/>
            <person name="McDonald B.R."/>
            <person name="Muller L."/>
            <person name="Melo W.G.P."/>
            <person name="Pinto-Tomas A.A."/>
            <person name="Schmitz A."/>
            <person name="Wendt-Pienkowski E."/>
            <person name="Wildman S."/>
            <person name="Zhao M."/>
            <person name="Zhang F."/>
            <person name="Bugni T.S."/>
            <person name="Andes D.R."/>
            <person name="Pupo M.T."/>
            <person name="Currie C.R."/>
        </authorList>
    </citation>
    <scope>NUCLEOTIDE SEQUENCE [LARGE SCALE GENOMIC DNA]</scope>
    <source>
        <strain evidence="3 4">SID5840</strain>
    </source>
</reference>
<comment type="caution">
    <text evidence="3">The sequence shown here is derived from an EMBL/GenBank/DDBJ whole genome shotgun (WGS) entry which is preliminary data.</text>
</comment>